<reference evidence="6 7" key="1">
    <citation type="submission" date="2019-01" db="EMBL/GenBank/DDBJ databases">
        <title>Sinorhodobacter populi sp. nov. isolated from the symptomatic bark tissue of Populus euramericana canker.</title>
        <authorList>
            <person name="Xu G."/>
        </authorList>
    </citation>
    <scope>NUCLEOTIDE SEQUENCE [LARGE SCALE GENOMIC DNA]</scope>
    <source>
        <strain evidence="6 7">CGMCC 1.12963</strain>
    </source>
</reference>
<dbReference type="PANTHER" id="PTHR42988">
    <property type="entry name" value="PHOSPHOHYDROLASE"/>
    <property type="match status" value="1"/>
</dbReference>
<sequence length="284" mass="30893">MTAPLRFAVLTDLHFVPAGQRLYGFDPRAVLRRALAFLTTLPQVDFLVIAGDLTDRAEEAAYASLRAELAALPVPVILMLGNHDARAPFRAVFPAAPRDASGFVQGLHVFAQASLITLDTLCEAEEGHHGRLCAARLAFLEQALRAAPADRPVLLFQHHPPMDLAIPPMDAIRLRDAEAELAAFARAGRRPDYLFMGHVHRPIAGLWHGIPFHVQRALMHQVHHAFDRPGRILGAAEAPDLAWVSVAGGQVLIHDCSFAYDGPVFDLESAEAAAVATPQDLGRF</sequence>
<dbReference type="InterPro" id="IPR004843">
    <property type="entry name" value="Calcineurin-like_PHP"/>
</dbReference>
<gene>
    <name evidence="6" type="ORF">EOW66_05015</name>
</gene>
<dbReference type="GO" id="GO:0046872">
    <property type="term" value="F:metal ion binding"/>
    <property type="evidence" value="ECO:0007669"/>
    <property type="project" value="UniProtKB-KW"/>
</dbReference>
<evidence type="ECO:0000256" key="1">
    <source>
        <dbReference type="ARBA" id="ARBA00022723"/>
    </source>
</evidence>
<evidence type="ECO:0000313" key="6">
    <source>
        <dbReference type="EMBL" id="RWR53977.1"/>
    </source>
</evidence>
<keyword evidence="3" id="KW-0408">Iron</keyword>
<comment type="similarity">
    <text evidence="4">Belongs to the cyclic nucleotide phosphodiesterase class-III family.</text>
</comment>
<dbReference type="InterPro" id="IPR050884">
    <property type="entry name" value="CNP_phosphodiesterase-III"/>
</dbReference>
<evidence type="ECO:0000256" key="2">
    <source>
        <dbReference type="ARBA" id="ARBA00022801"/>
    </source>
</evidence>
<accession>A0A3S3PH69</accession>
<dbReference type="Proteomes" id="UP000288071">
    <property type="component" value="Unassembled WGS sequence"/>
</dbReference>
<evidence type="ECO:0000256" key="4">
    <source>
        <dbReference type="ARBA" id="ARBA00025742"/>
    </source>
</evidence>
<reference evidence="7" key="2">
    <citation type="submission" date="2019-01" db="EMBL/GenBank/DDBJ databases">
        <title>Sinorhodobacter populi sp. nov. isolated from the symptomatic bark tissue of Populus euramericana canker.</title>
        <authorList>
            <person name="Li Y."/>
        </authorList>
    </citation>
    <scope>NUCLEOTIDE SEQUENCE [LARGE SCALE GENOMIC DNA]</scope>
    <source>
        <strain evidence="7">CGMCC 1.12963</strain>
    </source>
</reference>
<proteinExistence type="inferred from homology"/>
<evidence type="ECO:0000256" key="3">
    <source>
        <dbReference type="ARBA" id="ARBA00023004"/>
    </source>
</evidence>
<keyword evidence="7" id="KW-1185">Reference proteome</keyword>
<protein>
    <submittedName>
        <fullName evidence="6">Phosphodiesterase</fullName>
    </submittedName>
</protein>
<evidence type="ECO:0000313" key="7">
    <source>
        <dbReference type="Proteomes" id="UP000288071"/>
    </source>
</evidence>
<dbReference type="CDD" id="cd07402">
    <property type="entry name" value="MPP_GpdQ"/>
    <property type="match status" value="1"/>
</dbReference>
<dbReference type="InterPro" id="IPR026575">
    <property type="entry name" value="GpdQ/CpdA-like"/>
</dbReference>
<dbReference type="Gene3D" id="3.60.21.10">
    <property type="match status" value="1"/>
</dbReference>
<dbReference type="AlphaFoldDB" id="A0A3S3PH69"/>
<keyword evidence="2" id="KW-0378">Hydrolase</keyword>
<dbReference type="PANTHER" id="PTHR42988:SF2">
    <property type="entry name" value="CYCLIC NUCLEOTIDE PHOSPHODIESTERASE CBUA0032-RELATED"/>
    <property type="match status" value="1"/>
</dbReference>
<dbReference type="GO" id="GO:0004112">
    <property type="term" value="F:cyclic-nucleotide phosphodiesterase activity"/>
    <property type="evidence" value="ECO:0007669"/>
    <property type="project" value="InterPro"/>
</dbReference>
<dbReference type="Pfam" id="PF00149">
    <property type="entry name" value="Metallophos"/>
    <property type="match status" value="1"/>
</dbReference>
<comment type="caution">
    <text evidence="6">The sequence shown here is derived from an EMBL/GenBank/DDBJ whole genome shotgun (WGS) entry which is preliminary data.</text>
</comment>
<dbReference type="SUPFAM" id="SSF56300">
    <property type="entry name" value="Metallo-dependent phosphatases"/>
    <property type="match status" value="1"/>
</dbReference>
<organism evidence="6 7">
    <name type="scientific">Paenirhodobacter huangdaonensis</name>
    <dbReference type="NCBI Taxonomy" id="2501515"/>
    <lineage>
        <taxon>Bacteria</taxon>
        <taxon>Pseudomonadati</taxon>
        <taxon>Pseudomonadota</taxon>
        <taxon>Alphaproteobacteria</taxon>
        <taxon>Rhodobacterales</taxon>
        <taxon>Rhodobacter group</taxon>
        <taxon>Paenirhodobacter</taxon>
    </lineage>
</organism>
<dbReference type="InterPro" id="IPR029052">
    <property type="entry name" value="Metallo-depent_PP-like"/>
</dbReference>
<evidence type="ECO:0000259" key="5">
    <source>
        <dbReference type="Pfam" id="PF00149"/>
    </source>
</evidence>
<name>A0A3S3PH69_9RHOB</name>
<feature type="domain" description="Calcineurin-like phosphoesterase" evidence="5">
    <location>
        <begin position="5"/>
        <end position="202"/>
    </location>
</feature>
<keyword evidence="1" id="KW-0479">Metal-binding</keyword>
<dbReference type="RefSeq" id="WP_128155316.1">
    <property type="nucleotide sequence ID" value="NZ_JBHSOM010000016.1"/>
</dbReference>
<dbReference type="EMBL" id="SAVA01000002">
    <property type="protein sequence ID" value="RWR53977.1"/>
    <property type="molecule type" value="Genomic_DNA"/>
</dbReference>